<reference evidence="3" key="1">
    <citation type="journal article" date="2014" name="Proc. Natl. Acad. Sci. U.S.A.">
        <title>Extensive sampling of basidiomycete genomes demonstrates inadequacy of the white-rot/brown-rot paradigm for wood decay fungi.</title>
        <authorList>
            <person name="Riley R."/>
            <person name="Salamov A.A."/>
            <person name="Brown D.W."/>
            <person name="Nagy L.G."/>
            <person name="Floudas D."/>
            <person name="Held B.W."/>
            <person name="Levasseur A."/>
            <person name="Lombard V."/>
            <person name="Morin E."/>
            <person name="Otillar R."/>
            <person name="Lindquist E.A."/>
            <person name="Sun H."/>
            <person name="LaButti K.M."/>
            <person name="Schmutz J."/>
            <person name="Jabbour D."/>
            <person name="Luo H."/>
            <person name="Baker S.E."/>
            <person name="Pisabarro A.G."/>
            <person name="Walton J.D."/>
            <person name="Blanchette R.A."/>
            <person name="Henrissat B."/>
            <person name="Martin F."/>
            <person name="Cullen D."/>
            <person name="Hibbett D.S."/>
            <person name="Grigoriev I.V."/>
        </authorList>
    </citation>
    <scope>NUCLEOTIDE SEQUENCE [LARGE SCALE GENOMIC DNA]</scope>
    <source>
        <strain evidence="3">FD-172 SS1</strain>
    </source>
</reference>
<keyword evidence="3" id="KW-1185">Reference proteome</keyword>
<feature type="region of interest" description="Disordered" evidence="1">
    <location>
        <begin position="129"/>
        <end position="152"/>
    </location>
</feature>
<dbReference type="AlphaFoldDB" id="A0A067MKE1"/>
<proteinExistence type="predicted"/>
<evidence type="ECO:0000313" key="3">
    <source>
        <dbReference type="Proteomes" id="UP000027195"/>
    </source>
</evidence>
<evidence type="ECO:0000313" key="2">
    <source>
        <dbReference type="EMBL" id="KDQ12041.1"/>
    </source>
</evidence>
<feature type="compositionally biased region" description="Basic and acidic residues" evidence="1">
    <location>
        <begin position="129"/>
        <end position="141"/>
    </location>
</feature>
<protein>
    <submittedName>
        <fullName evidence="2">Uncharacterized protein</fullName>
    </submittedName>
</protein>
<dbReference type="InParanoid" id="A0A067MKE1"/>
<accession>A0A067MKE1</accession>
<dbReference type="EMBL" id="KL198053">
    <property type="protein sequence ID" value="KDQ12041.1"/>
    <property type="molecule type" value="Genomic_DNA"/>
</dbReference>
<gene>
    <name evidence="2" type="ORF">BOTBODRAFT_57106</name>
</gene>
<sequence length="181" mass="20658">MHPLLPSPPPLPASFTSLYRLTLRALSASVLNHRAAANSLRKHYRPVFERAAIAQRQIQENGSLSEEQRRDAMREWDERMDRTLEFLYSSATTSGRAHRLTRNLSFISSDNRGLFDPAVAMSRQSWKRWDGQKTEEKREAMLRPPKPNPNQKRLDGAVYKAVGEAMRMAEGKSRVVLGGLR</sequence>
<organism evidence="2 3">
    <name type="scientific">Botryobasidium botryosum (strain FD-172 SS1)</name>
    <dbReference type="NCBI Taxonomy" id="930990"/>
    <lineage>
        <taxon>Eukaryota</taxon>
        <taxon>Fungi</taxon>
        <taxon>Dikarya</taxon>
        <taxon>Basidiomycota</taxon>
        <taxon>Agaricomycotina</taxon>
        <taxon>Agaricomycetes</taxon>
        <taxon>Cantharellales</taxon>
        <taxon>Botryobasidiaceae</taxon>
        <taxon>Botryobasidium</taxon>
    </lineage>
</organism>
<name>A0A067MKE1_BOTB1</name>
<dbReference type="Proteomes" id="UP000027195">
    <property type="component" value="Unassembled WGS sequence"/>
</dbReference>
<dbReference type="HOGENOM" id="CLU_120113_0_0_1"/>
<evidence type="ECO:0000256" key="1">
    <source>
        <dbReference type="SAM" id="MobiDB-lite"/>
    </source>
</evidence>
<dbReference type="OrthoDB" id="2770090at2759"/>